<dbReference type="AlphaFoldDB" id="A0A9E4KBV8"/>
<dbReference type="EMBL" id="JAEPCM010000186">
    <property type="protein sequence ID" value="MCG7945867.1"/>
    <property type="molecule type" value="Genomic_DNA"/>
</dbReference>
<organism evidence="1 2">
    <name type="scientific">Candidatus Thiodiazotropha taylori</name>
    <dbReference type="NCBI Taxonomy" id="2792791"/>
    <lineage>
        <taxon>Bacteria</taxon>
        <taxon>Pseudomonadati</taxon>
        <taxon>Pseudomonadota</taxon>
        <taxon>Gammaproteobacteria</taxon>
        <taxon>Chromatiales</taxon>
        <taxon>Sedimenticolaceae</taxon>
        <taxon>Candidatus Thiodiazotropha</taxon>
    </lineage>
</organism>
<comment type="caution">
    <text evidence="1">The sequence shown here is derived from an EMBL/GenBank/DDBJ whole genome shotgun (WGS) entry which is preliminary data.</text>
</comment>
<evidence type="ECO:0000313" key="1">
    <source>
        <dbReference type="EMBL" id="MCG7945867.1"/>
    </source>
</evidence>
<accession>A0A9E4KBV8</accession>
<reference evidence="1" key="1">
    <citation type="journal article" date="2021" name="Proc. Natl. Acad. Sci. U.S.A.">
        <title>Global biogeography of chemosynthetic symbionts reveals both localized and globally distributed symbiont groups. .</title>
        <authorList>
            <person name="Osvatic J.T."/>
            <person name="Wilkins L.G.E."/>
            <person name="Leibrecht L."/>
            <person name="Leray M."/>
            <person name="Zauner S."/>
            <person name="Polzin J."/>
            <person name="Camacho Y."/>
            <person name="Gros O."/>
            <person name="van Gils J.A."/>
            <person name="Eisen J.A."/>
            <person name="Petersen J.M."/>
            <person name="Yuen B."/>
        </authorList>
    </citation>
    <scope>NUCLEOTIDE SEQUENCE</scope>
    <source>
        <strain evidence="1">MAGclacostrist064TRANS</strain>
    </source>
</reference>
<dbReference type="Proteomes" id="UP000886667">
    <property type="component" value="Unassembled WGS sequence"/>
</dbReference>
<evidence type="ECO:0000313" key="2">
    <source>
        <dbReference type="Proteomes" id="UP000886667"/>
    </source>
</evidence>
<proteinExistence type="predicted"/>
<name>A0A9E4KBV8_9GAMM</name>
<protein>
    <submittedName>
        <fullName evidence="1">Uncharacterized protein</fullName>
    </submittedName>
</protein>
<gene>
    <name evidence="1" type="ORF">JAZ07_05900</name>
</gene>
<sequence>MKRYEFKLVIHEGNDEFWESIVDKTGCDEIKGMMVDMLNERGFFTDDNCELQLVQFNDTP</sequence>